<keyword evidence="4" id="KW-0812">Transmembrane</keyword>
<feature type="transmembrane region" description="Helical" evidence="4">
    <location>
        <begin position="188"/>
        <end position="212"/>
    </location>
</feature>
<dbReference type="PROSITE" id="PS50104">
    <property type="entry name" value="TIR"/>
    <property type="match status" value="1"/>
</dbReference>
<dbReference type="InterPro" id="IPR000157">
    <property type="entry name" value="TIR_dom"/>
</dbReference>
<dbReference type="Pfam" id="PF00400">
    <property type="entry name" value="WD40"/>
    <property type="match status" value="5"/>
</dbReference>
<dbReference type="Gene3D" id="2.130.10.10">
    <property type="entry name" value="YVTN repeat-like/Quinoprotein amine dehydrogenase"/>
    <property type="match status" value="4"/>
</dbReference>
<feature type="domain" description="TIR" evidence="5">
    <location>
        <begin position="1"/>
        <end position="126"/>
    </location>
</feature>
<dbReference type="RefSeq" id="WP_083043131.1">
    <property type="nucleotide sequence ID" value="NZ_MVHP01000015.1"/>
</dbReference>
<dbReference type="InterPro" id="IPR035897">
    <property type="entry name" value="Toll_tir_struct_dom_sf"/>
</dbReference>
<dbReference type="InterPro" id="IPR036322">
    <property type="entry name" value="WD40_repeat_dom_sf"/>
</dbReference>
<dbReference type="SMART" id="SM00255">
    <property type="entry name" value="TIR"/>
    <property type="match status" value="1"/>
</dbReference>
<organism evidence="6 7">
    <name type="scientific">Mycolicibacterium elephantis</name>
    <dbReference type="NCBI Taxonomy" id="81858"/>
    <lineage>
        <taxon>Bacteria</taxon>
        <taxon>Bacillati</taxon>
        <taxon>Actinomycetota</taxon>
        <taxon>Actinomycetes</taxon>
        <taxon>Mycobacteriales</taxon>
        <taxon>Mycobacteriaceae</taxon>
        <taxon>Mycolicibacterium</taxon>
    </lineage>
</organism>
<evidence type="ECO:0000256" key="3">
    <source>
        <dbReference type="PROSITE-ProRule" id="PRU00221"/>
    </source>
</evidence>
<dbReference type="SUPFAM" id="SSF52200">
    <property type="entry name" value="Toll/Interleukin receptor TIR domain"/>
    <property type="match status" value="1"/>
</dbReference>
<evidence type="ECO:0000313" key="6">
    <source>
        <dbReference type="EMBL" id="ORA65293.1"/>
    </source>
</evidence>
<dbReference type="SMART" id="SM00320">
    <property type="entry name" value="WD40"/>
    <property type="match status" value="8"/>
</dbReference>
<dbReference type="Proteomes" id="UP000192772">
    <property type="component" value="Unassembled WGS sequence"/>
</dbReference>
<evidence type="ECO:0000256" key="1">
    <source>
        <dbReference type="ARBA" id="ARBA00022574"/>
    </source>
</evidence>
<dbReference type="AlphaFoldDB" id="A0A1X0CYW2"/>
<dbReference type="PANTHER" id="PTHR19848">
    <property type="entry name" value="WD40 REPEAT PROTEIN"/>
    <property type="match status" value="1"/>
</dbReference>
<keyword evidence="2" id="KW-0677">Repeat</keyword>
<evidence type="ECO:0000259" key="5">
    <source>
        <dbReference type="PROSITE" id="PS50104"/>
    </source>
</evidence>
<dbReference type="InterPro" id="IPR015943">
    <property type="entry name" value="WD40/YVTN_repeat-like_dom_sf"/>
</dbReference>
<gene>
    <name evidence="6" type="ORF">BST23_14500</name>
</gene>
<reference evidence="6 7" key="1">
    <citation type="submission" date="2017-02" db="EMBL/GenBank/DDBJ databases">
        <title>The new phylogeny of genus Mycobacterium.</title>
        <authorList>
            <person name="Tortoli E."/>
            <person name="Trovato A."/>
            <person name="Cirillo D.M."/>
        </authorList>
    </citation>
    <scope>NUCLEOTIDE SEQUENCE [LARGE SCALE GENOMIC DNA]</scope>
    <source>
        <strain evidence="6 7">FI-09383</strain>
    </source>
</reference>
<accession>A0A1X0CYW2</accession>
<protein>
    <recommendedName>
        <fullName evidence="5">TIR domain-containing protein</fullName>
    </recommendedName>
</protein>
<dbReference type="STRING" id="81858.BST23_14500"/>
<dbReference type="OrthoDB" id="134501at2"/>
<keyword evidence="1 3" id="KW-0853">WD repeat</keyword>
<dbReference type="GO" id="GO:0000027">
    <property type="term" value="P:ribosomal large subunit assembly"/>
    <property type="evidence" value="ECO:0007669"/>
    <property type="project" value="TreeGrafter"/>
</dbReference>
<dbReference type="EMBL" id="MVHP01000015">
    <property type="protein sequence ID" value="ORA65293.1"/>
    <property type="molecule type" value="Genomic_DNA"/>
</dbReference>
<dbReference type="SUPFAM" id="SSF50978">
    <property type="entry name" value="WD40 repeat-like"/>
    <property type="match status" value="1"/>
</dbReference>
<keyword evidence="4" id="KW-1133">Transmembrane helix</keyword>
<dbReference type="InterPro" id="IPR001680">
    <property type="entry name" value="WD40_rpt"/>
</dbReference>
<sequence length="936" mass="98577">MRYDAFISYSHAADGRLAPALQRALQRLAKPWYRRRSLEVFRDETGLSVDPHLWNAIVRALDDAEWFLLLTSPRAAASVWVNREIEHWKAHRSVDRILPVLTDGHWEWDSAKGDFTDDSDAVPPALRGVFTDEPRHLDLRWAHDADQLDLRNSQFRNAVAEVAAPLHGRTKDEIEGEDVRQHRRTKRIAWSAVASLAVLTVAAVAAAGIAVYNANQAEQRRIQAEAQRLAAQSRTELERPDLAFLLAAHGYRLYPSVQTEGALLTSVANLPEFKRRILVDAPVSTVAISDAADRVWIGTTDGKVVSQSFTSGTELGRSDGQLVGEVVATAPARAGSDAVVVAGSGVVATLDGDLQVSTMRTTEDAVTALAVGPSTGRIAAGTAGGSVIVWDAGGSAPSMTFPVVERGANTMTAVSALAWTPDGGLVTAGGDGALRRFDPATPQRPVWEQAEVGELGSRVSALAVVDDGTVVTGSSDGTVGFWNGADGTPTAAGLNELHADEITGLASTGDAPEAGSVASVSDDGFIIYWNHLTGSPPLPPVRVDEQAATAVAWDPANPSRGITGGTAGGALLLDYGTGQRRPLAEPVEGWTDAVAVAISPAGDRLAVVRAAAEASSSGESTPGRPVTELTLTDVAEPDPNGPSVTVDGMVDQVVFTPDGTRVLASTTDGEVVVWDGVAAAATATRVAPGEPASELAVSPDGVTVATRWMNTESQSFDAAPVRLWRLDGNDLVEQGEIAGPPLAFGLAFTPDGSSLVIGGSDELVIHRLADGTSTAVPLEREQVRSLAIAPDGDTIAASLWSGPVRLFDVESGEPTGDDLRVAKRVTDVAFRGNGELATVSEDGSIIFWDLASRTRLSDRPLTAVDRDAGAGFALAPSLALGRDEAFTASVADRRLVRFSLNPTDWIAEGCAVHQRDLTDAEKDRYDLDDAEPICAK</sequence>
<evidence type="ECO:0000313" key="7">
    <source>
        <dbReference type="Proteomes" id="UP000192772"/>
    </source>
</evidence>
<dbReference type="PROSITE" id="PS50082">
    <property type="entry name" value="WD_REPEATS_2"/>
    <property type="match status" value="2"/>
</dbReference>
<feature type="repeat" description="WD" evidence="3">
    <location>
        <begin position="650"/>
        <end position="675"/>
    </location>
</feature>
<dbReference type="PANTHER" id="PTHR19848:SF0">
    <property type="entry name" value="NOTCHLESS PROTEIN HOMOLOG 1"/>
    <property type="match status" value="1"/>
</dbReference>
<proteinExistence type="predicted"/>
<dbReference type="GO" id="GO:0007219">
    <property type="term" value="P:Notch signaling pathway"/>
    <property type="evidence" value="ECO:0007669"/>
    <property type="project" value="TreeGrafter"/>
</dbReference>
<dbReference type="Gene3D" id="3.40.50.10140">
    <property type="entry name" value="Toll/interleukin-1 receptor homology (TIR) domain"/>
    <property type="match status" value="1"/>
</dbReference>
<comment type="caution">
    <text evidence="6">The sequence shown here is derived from an EMBL/GenBank/DDBJ whole genome shotgun (WGS) entry which is preliminary data.</text>
</comment>
<feature type="repeat" description="WD" evidence="3">
    <location>
        <begin position="359"/>
        <end position="391"/>
    </location>
</feature>
<evidence type="ECO:0000256" key="2">
    <source>
        <dbReference type="ARBA" id="ARBA00022737"/>
    </source>
</evidence>
<name>A0A1X0CYW2_9MYCO</name>
<dbReference type="SUPFAM" id="SSF82171">
    <property type="entry name" value="DPP6 N-terminal domain-like"/>
    <property type="match status" value="1"/>
</dbReference>
<dbReference type="Pfam" id="PF13676">
    <property type="entry name" value="TIR_2"/>
    <property type="match status" value="1"/>
</dbReference>
<keyword evidence="4" id="KW-0472">Membrane</keyword>
<evidence type="ECO:0000256" key="4">
    <source>
        <dbReference type="SAM" id="Phobius"/>
    </source>
</evidence>